<dbReference type="PANTHER" id="PTHR11220:SF1">
    <property type="entry name" value="HEME-BINDING PROTEIN 2"/>
    <property type="match status" value="1"/>
</dbReference>
<proteinExistence type="predicted"/>
<gene>
    <name evidence="1" type="ORF">ACFSAU_13965</name>
</gene>
<protein>
    <submittedName>
        <fullName evidence="1">SOUL family heme-binding protein</fullName>
    </submittedName>
</protein>
<organism evidence="1 2">
    <name type="scientific">Halolamina litorea</name>
    <dbReference type="NCBI Taxonomy" id="1515593"/>
    <lineage>
        <taxon>Archaea</taxon>
        <taxon>Methanobacteriati</taxon>
        <taxon>Methanobacteriota</taxon>
        <taxon>Stenosarchaea group</taxon>
        <taxon>Halobacteria</taxon>
        <taxon>Halobacteriales</taxon>
        <taxon>Haloferacaceae</taxon>
    </lineage>
</organism>
<accession>A0ABD6BU68</accession>
<reference evidence="1 2" key="1">
    <citation type="journal article" date="2019" name="Int. J. Syst. Evol. Microbiol.">
        <title>The Global Catalogue of Microorganisms (GCM) 10K type strain sequencing project: providing services to taxonomists for standard genome sequencing and annotation.</title>
        <authorList>
            <consortium name="The Broad Institute Genomics Platform"/>
            <consortium name="The Broad Institute Genome Sequencing Center for Infectious Disease"/>
            <person name="Wu L."/>
            <person name="Ma J."/>
        </authorList>
    </citation>
    <scope>NUCLEOTIDE SEQUENCE [LARGE SCALE GENOMIC DNA]</scope>
    <source>
        <strain evidence="1 2">CGMCC 1.12859</strain>
    </source>
</reference>
<evidence type="ECO:0000313" key="2">
    <source>
        <dbReference type="Proteomes" id="UP001597139"/>
    </source>
</evidence>
<dbReference type="InterPro" id="IPR006917">
    <property type="entry name" value="SOUL_heme-bd"/>
</dbReference>
<dbReference type="EMBL" id="JBHUCZ010000012">
    <property type="protein sequence ID" value="MFD1568597.1"/>
    <property type="molecule type" value="Genomic_DNA"/>
</dbReference>
<dbReference type="Proteomes" id="UP001597139">
    <property type="component" value="Unassembled WGS sequence"/>
</dbReference>
<dbReference type="InterPro" id="IPR011256">
    <property type="entry name" value="Reg_factor_effector_dom_sf"/>
</dbReference>
<evidence type="ECO:0000313" key="1">
    <source>
        <dbReference type="EMBL" id="MFD1568597.1"/>
    </source>
</evidence>
<dbReference type="PANTHER" id="PTHR11220">
    <property type="entry name" value="HEME-BINDING PROTEIN-RELATED"/>
    <property type="match status" value="1"/>
</dbReference>
<dbReference type="SUPFAM" id="SSF55136">
    <property type="entry name" value="Probable bacterial effector-binding domain"/>
    <property type="match status" value="1"/>
</dbReference>
<sequence length="239" mass="26431">MPKSRSTPGDDDGRLGTLKRAATVGAGLTVGALVAASVWGRRQRDDAETVPYTVVARLGEVELRRYPRVVTVETTADSENEAFGRLFRYIAGANEGSNDISMTTPVEIRPRGASIRMTTPVEVDLGSRLPERDDGDEDRRRDEGVRMAFYLPADYGPETAPVPTDDRVELVTVPERTLAVRQFSWRPTTARITRERDALLSTLADADVATVGEPFFMGYDAPWTLPFTRRNEVAVEVEN</sequence>
<dbReference type="AlphaFoldDB" id="A0ABD6BU68"/>
<dbReference type="Gene3D" id="3.20.80.10">
    <property type="entry name" value="Regulatory factor, effector binding domain"/>
    <property type="match status" value="1"/>
</dbReference>
<comment type="caution">
    <text evidence="1">The sequence shown here is derived from an EMBL/GenBank/DDBJ whole genome shotgun (WGS) entry which is preliminary data.</text>
</comment>
<dbReference type="RefSeq" id="WP_267648095.1">
    <property type="nucleotide sequence ID" value="NZ_JANHGR010000003.1"/>
</dbReference>
<dbReference type="Pfam" id="PF04832">
    <property type="entry name" value="SOUL"/>
    <property type="match status" value="1"/>
</dbReference>
<name>A0ABD6BU68_9EURY</name>
<keyword evidence="2" id="KW-1185">Reference proteome</keyword>